<keyword evidence="1" id="KW-1133">Transmembrane helix</keyword>
<keyword evidence="1" id="KW-0812">Transmembrane</keyword>
<dbReference type="Pfam" id="PF04397">
    <property type="entry name" value="LytTR"/>
    <property type="match status" value="1"/>
</dbReference>
<reference evidence="4" key="1">
    <citation type="submission" date="2016-10" db="EMBL/GenBank/DDBJ databases">
        <authorList>
            <person name="Varghese N."/>
            <person name="Submissions S."/>
        </authorList>
    </citation>
    <scope>NUCLEOTIDE SEQUENCE [LARGE SCALE GENOMIC DNA]</scope>
    <source>
        <strain evidence="4">DSM 27839</strain>
    </source>
</reference>
<dbReference type="STRING" id="985054.SAMN05444358_1013"/>
<proteinExistence type="predicted"/>
<gene>
    <name evidence="3" type="ORF">SAMN05444358_1013</name>
</gene>
<sequence>MMSKLSPIISICGLQRILAGLVFIPLLAYSFAPFRDVTLPFSQRLLFWAGVMLLAIAATWSAGRLVREWLNLSGLLIRDLAFALLILALFTPSLWLLSWIVFTLNGLMAPGLLMVIPYGLLFATGLLLVRQREDDTEPEGTQRPRLYNRLPATFQGQVCRLTVRDHYVEVVTSEGTFTIRSRFTDAIAEMEPVPGHCTHRSHWVVDAAIVGVAKEGGKPHLCLSNGDQVPVSRKYKQQLVDDGLL</sequence>
<dbReference type="EMBL" id="FNNP01000001">
    <property type="protein sequence ID" value="SDW12845.1"/>
    <property type="molecule type" value="Genomic_DNA"/>
</dbReference>
<dbReference type="RefSeq" id="WP_074733440.1">
    <property type="nucleotide sequence ID" value="NZ_FNNP01000001.1"/>
</dbReference>
<organism evidence="3 4">
    <name type="scientific">Ruegeria halocynthiae</name>
    <dbReference type="NCBI Taxonomy" id="985054"/>
    <lineage>
        <taxon>Bacteria</taxon>
        <taxon>Pseudomonadati</taxon>
        <taxon>Pseudomonadota</taxon>
        <taxon>Alphaproteobacteria</taxon>
        <taxon>Rhodobacterales</taxon>
        <taxon>Roseobacteraceae</taxon>
        <taxon>Ruegeria</taxon>
    </lineage>
</organism>
<dbReference type="InterPro" id="IPR007492">
    <property type="entry name" value="LytTR_DNA-bd_dom"/>
</dbReference>
<protein>
    <submittedName>
        <fullName evidence="3">Transcriptional regulator, LytTR family</fullName>
    </submittedName>
</protein>
<keyword evidence="1" id="KW-0472">Membrane</keyword>
<evidence type="ECO:0000256" key="1">
    <source>
        <dbReference type="SAM" id="Phobius"/>
    </source>
</evidence>
<evidence type="ECO:0000313" key="4">
    <source>
        <dbReference type="Proteomes" id="UP000183400"/>
    </source>
</evidence>
<evidence type="ECO:0000313" key="3">
    <source>
        <dbReference type="EMBL" id="SDW12845.1"/>
    </source>
</evidence>
<feature type="domain" description="HTH LytTR-type" evidence="2">
    <location>
        <begin position="162"/>
        <end position="245"/>
    </location>
</feature>
<dbReference type="Gene3D" id="2.40.50.1020">
    <property type="entry name" value="LytTr DNA-binding domain"/>
    <property type="match status" value="1"/>
</dbReference>
<keyword evidence="4" id="KW-1185">Reference proteome</keyword>
<feature type="transmembrane region" description="Helical" evidence="1">
    <location>
        <begin position="45"/>
        <end position="63"/>
    </location>
</feature>
<dbReference type="PROSITE" id="PS50930">
    <property type="entry name" value="HTH_LYTTR"/>
    <property type="match status" value="1"/>
</dbReference>
<feature type="transmembrane region" description="Helical" evidence="1">
    <location>
        <begin position="75"/>
        <end position="101"/>
    </location>
</feature>
<dbReference type="GO" id="GO:0003677">
    <property type="term" value="F:DNA binding"/>
    <property type="evidence" value="ECO:0007669"/>
    <property type="project" value="InterPro"/>
</dbReference>
<feature type="transmembrane region" description="Helical" evidence="1">
    <location>
        <begin position="107"/>
        <end position="129"/>
    </location>
</feature>
<dbReference type="SMART" id="SM00850">
    <property type="entry name" value="LytTR"/>
    <property type="match status" value="1"/>
</dbReference>
<dbReference type="OrthoDB" id="7028951at2"/>
<accession>A0A1H2R0H3</accession>
<evidence type="ECO:0000259" key="2">
    <source>
        <dbReference type="PROSITE" id="PS50930"/>
    </source>
</evidence>
<name>A0A1H2R0H3_9RHOB</name>
<dbReference type="AlphaFoldDB" id="A0A1H2R0H3"/>
<dbReference type="Proteomes" id="UP000183400">
    <property type="component" value="Unassembled WGS sequence"/>
</dbReference>
<feature type="transmembrane region" description="Helical" evidence="1">
    <location>
        <begin position="12"/>
        <end position="33"/>
    </location>
</feature>